<reference evidence="1" key="1">
    <citation type="submission" date="2016-11" db="EMBL/GenBank/DDBJ databases">
        <title>The complete genome sequence of Cyanosiphovirus S-ESS1.</title>
        <authorList>
            <person name="Han Y."/>
        </authorList>
    </citation>
    <scope>NUCLEOTIDE SEQUENCE [LARGE SCALE GENOMIC DNA]</scope>
</reference>
<dbReference type="KEGG" id="vg:62679255"/>
<keyword evidence="2" id="KW-1185">Reference proteome</keyword>
<name>A0A1V0DX70_9CAUD</name>
<dbReference type="GeneID" id="62679255"/>
<proteinExistence type="predicted"/>
<sequence>MGLGPSHTKARLPHILHRQHIGHFLPPPTFRVTTSLSQYPMLLGLAIVIEPKIAGIGRPASAVGLSRSSTDGGFGGLGFGISR</sequence>
<dbReference type="RefSeq" id="YP_009997110.1">
    <property type="nucleotide sequence ID" value="NC_052968.1"/>
</dbReference>
<dbReference type="Proteomes" id="UP000225878">
    <property type="component" value="Segment"/>
</dbReference>
<evidence type="ECO:0000313" key="1">
    <source>
        <dbReference type="EMBL" id="ARB05730.1"/>
    </source>
</evidence>
<evidence type="ECO:0000313" key="2">
    <source>
        <dbReference type="Proteomes" id="UP000225878"/>
    </source>
</evidence>
<organism evidence="1">
    <name type="scientific">Synechococcus virus S-ESS1</name>
    <dbReference type="NCBI Taxonomy" id="1964565"/>
    <lineage>
        <taxon>Viruses</taxon>
        <taxon>Duplodnaviria</taxon>
        <taxon>Heunggongvirae</taxon>
        <taxon>Uroviricota</taxon>
        <taxon>Caudoviricetes</taxon>
        <taxon>Casjensviridae</taxon>
        <taxon>Sessunavirus</taxon>
        <taxon>Sessunavirus SESS1</taxon>
    </lineage>
</organism>
<dbReference type="EMBL" id="KY249644">
    <property type="protein sequence ID" value="ARB05730.1"/>
    <property type="molecule type" value="Genomic_DNA"/>
</dbReference>
<protein>
    <submittedName>
        <fullName evidence="1">Uncharacterized protein</fullName>
    </submittedName>
</protein>
<accession>A0A1V0DX70</accession>